<evidence type="ECO:0000256" key="1">
    <source>
        <dbReference type="SAM" id="MobiDB-lite"/>
    </source>
</evidence>
<reference evidence="2" key="1">
    <citation type="submission" date="2021-03" db="EMBL/GenBank/DDBJ databases">
        <authorList>
            <person name="Li Z."/>
            <person name="Yang C."/>
        </authorList>
    </citation>
    <scope>NUCLEOTIDE SEQUENCE</scope>
    <source>
        <strain evidence="2">Dzin_1.0</strain>
        <tissue evidence="2">Leaf</tissue>
    </source>
</reference>
<evidence type="ECO:0000313" key="2">
    <source>
        <dbReference type="EMBL" id="KAJ0970584.1"/>
    </source>
</evidence>
<feature type="region of interest" description="Disordered" evidence="1">
    <location>
        <begin position="1"/>
        <end position="21"/>
    </location>
</feature>
<dbReference type="EMBL" id="JAGGNH010000005">
    <property type="protein sequence ID" value="KAJ0970584.1"/>
    <property type="molecule type" value="Genomic_DNA"/>
</dbReference>
<dbReference type="AlphaFoldDB" id="A0A9D5CCV1"/>
<sequence length="325" mass="36082">MGSTGEPDRKRRHFSSISPTAATAAKKQPLFPSSSSEDKKFIILTYLELLFLVRNFKALTLLQIKFANRHLAKSLNMLCALGEASEVATPFPSSAVLPPRPHHLIATKTGRSGHRIEVRCMGILMPARSRVWRAEQSWRSEGIWPVRVMKERERKKTRFSWSFQQETPVKKLTKLAEELAKSMGEGMRSSREHCGHRAGSALSCPRPAPRATRAHTARSSAVAAPNGASCPTEEDFLSRLMETGATERCSGCVSPIVTEEHIQTRQVAARNTTRNIISSINGIWSVNDKLATTLLMTLSEHELGQHLQKTTNGLRADVKNLRSGH</sequence>
<keyword evidence="3" id="KW-1185">Reference proteome</keyword>
<name>A0A9D5CCV1_9LILI</name>
<gene>
    <name evidence="2" type="ORF">J5N97_018543</name>
</gene>
<comment type="caution">
    <text evidence="2">The sequence shown here is derived from an EMBL/GenBank/DDBJ whole genome shotgun (WGS) entry which is preliminary data.</text>
</comment>
<protein>
    <submittedName>
        <fullName evidence="2">Uncharacterized protein</fullName>
    </submittedName>
</protein>
<dbReference type="OrthoDB" id="10266039at2759"/>
<dbReference type="Proteomes" id="UP001085076">
    <property type="component" value="Miscellaneous, Linkage group lg05"/>
</dbReference>
<proteinExistence type="predicted"/>
<evidence type="ECO:0000313" key="3">
    <source>
        <dbReference type="Proteomes" id="UP001085076"/>
    </source>
</evidence>
<accession>A0A9D5CCV1</accession>
<organism evidence="2 3">
    <name type="scientific">Dioscorea zingiberensis</name>
    <dbReference type="NCBI Taxonomy" id="325984"/>
    <lineage>
        <taxon>Eukaryota</taxon>
        <taxon>Viridiplantae</taxon>
        <taxon>Streptophyta</taxon>
        <taxon>Embryophyta</taxon>
        <taxon>Tracheophyta</taxon>
        <taxon>Spermatophyta</taxon>
        <taxon>Magnoliopsida</taxon>
        <taxon>Liliopsida</taxon>
        <taxon>Dioscoreales</taxon>
        <taxon>Dioscoreaceae</taxon>
        <taxon>Dioscorea</taxon>
    </lineage>
</organism>
<feature type="region of interest" description="Disordered" evidence="1">
    <location>
        <begin position="186"/>
        <end position="209"/>
    </location>
</feature>
<reference evidence="2" key="2">
    <citation type="journal article" date="2022" name="Hortic Res">
        <title>The genome of Dioscorea zingiberensis sheds light on the biosynthesis, origin and evolution of the medicinally important diosgenin saponins.</title>
        <authorList>
            <person name="Li Y."/>
            <person name="Tan C."/>
            <person name="Li Z."/>
            <person name="Guo J."/>
            <person name="Li S."/>
            <person name="Chen X."/>
            <person name="Wang C."/>
            <person name="Dai X."/>
            <person name="Yang H."/>
            <person name="Song W."/>
            <person name="Hou L."/>
            <person name="Xu J."/>
            <person name="Tong Z."/>
            <person name="Xu A."/>
            <person name="Yuan X."/>
            <person name="Wang W."/>
            <person name="Yang Q."/>
            <person name="Chen L."/>
            <person name="Sun Z."/>
            <person name="Wang K."/>
            <person name="Pan B."/>
            <person name="Chen J."/>
            <person name="Bao Y."/>
            <person name="Liu F."/>
            <person name="Qi X."/>
            <person name="Gang D.R."/>
            <person name="Wen J."/>
            <person name="Li J."/>
        </authorList>
    </citation>
    <scope>NUCLEOTIDE SEQUENCE</scope>
    <source>
        <strain evidence="2">Dzin_1.0</strain>
    </source>
</reference>